<evidence type="ECO:0000313" key="3">
    <source>
        <dbReference type="Proteomes" id="UP001605036"/>
    </source>
</evidence>
<gene>
    <name evidence="2" type="ORF">R1flu_028553</name>
</gene>
<keyword evidence="1" id="KW-0812">Transmembrane</keyword>
<evidence type="ECO:0000256" key="1">
    <source>
        <dbReference type="SAM" id="Phobius"/>
    </source>
</evidence>
<keyword evidence="1" id="KW-0472">Membrane</keyword>
<sequence>MSTGGSVDVENYAVEENRDGGISIWCKIHHGFVKIFVAVNALLHFCVTVVQRFFMIVAWFISGCIFLTVTFSIVVIIVTYTTPFPTKSDRQWRLWGIRILVVQVMAAVVTIPTALLTYRVKACEHSRLLDFAADCVKNTNSEQISQFLRMVTVWALCFLGGLATGGFLSGCAMIILCVVAMVLSHNPLLFFVLVLFCASMAQLQQTVT</sequence>
<keyword evidence="1" id="KW-1133">Transmembrane helix</keyword>
<accession>A0ABD1XM09</accession>
<dbReference type="Proteomes" id="UP001605036">
    <property type="component" value="Unassembled WGS sequence"/>
</dbReference>
<keyword evidence="3" id="KW-1185">Reference proteome</keyword>
<name>A0ABD1XM09_9MARC</name>
<dbReference type="EMBL" id="JBHFFA010000008">
    <property type="protein sequence ID" value="KAL2609980.1"/>
    <property type="molecule type" value="Genomic_DNA"/>
</dbReference>
<proteinExistence type="predicted"/>
<feature type="transmembrane region" description="Helical" evidence="1">
    <location>
        <begin position="57"/>
        <end position="80"/>
    </location>
</feature>
<feature type="transmembrane region" description="Helical" evidence="1">
    <location>
        <begin position="153"/>
        <end position="182"/>
    </location>
</feature>
<comment type="caution">
    <text evidence="2">The sequence shown here is derived from an EMBL/GenBank/DDBJ whole genome shotgun (WGS) entry which is preliminary data.</text>
</comment>
<reference evidence="2 3" key="1">
    <citation type="submission" date="2024-09" db="EMBL/GenBank/DDBJ databases">
        <title>Chromosome-scale assembly of Riccia fluitans.</title>
        <authorList>
            <person name="Paukszto L."/>
            <person name="Sawicki J."/>
            <person name="Karawczyk K."/>
            <person name="Piernik-Szablinska J."/>
            <person name="Szczecinska M."/>
            <person name="Mazdziarz M."/>
        </authorList>
    </citation>
    <scope>NUCLEOTIDE SEQUENCE [LARGE SCALE GENOMIC DNA]</scope>
    <source>
        <strain evidence="2">Rf_01</strain>
        <tissue evidence="2">Aerial parts of the thallus</tissue>
    </source>
</reference>
<dbReference type="AlphaFoldDB" id="A0ABD1XM09"/>
<protein>
    <submittedName>
        <fullName evidence="2">Uncharacterized protein</fullName>
    </submittedName>
</protein>
<feature type="transmembrane region" description="Helical" evidence="1">
    <location>
        <begin position="92"/>
        <end position="118"/>
    </location>
</feature>
<evidence type="ECO:0000313" key="2">
    <source>
        <dbReference type="EMBL" id="KAL2609980.1"/>
    </source>
</evidence>
<feature type="transmembrane region" description="Helical" evidence="1">
    <location>
        <begin position="31"/>
        <end position="50"/>
    </location>
</feature>
<organism evidence="2 3">
    <name type="scientific">Riccia fluitans</name>
    <dbReference type="NCBI Taxonomy" id="41844"/>
    <lineage>
        <taxon>Eukaryota</taxon>
        <taxon>Viridiplantae</taxon>
        <taxon>Streptophyta</taxon>
        <taxon>Embryophyta</taxon>
        <taxon>Marchantiophyta</taxon>
        <taxon>Marchantiopsida</taxon>
        <taxon>Marchantiidae</taxon>
        <taxon>Marchantiales</taxon>
        <taxon>Ricciaceae</taxon>
        <taxon>Riccia</taxon>
    </lineage>
</organism>